<dbReference type="PROSITE" id="PS00105">
    <property type="entry name" value="AA_TRANSFER_CLASS_1"/>
    <property type="match status" value="1"/>
</dbReference>
<evidence type="ECO:0000256" key="1">
    <source>
        <dbReference type="RuleBase" id="RU000481"/>
    </source>
</evidence>
<dbReference type="Proteomes" id="UP000184447">
    <property type="component" value="Unassembled WGS sequence"/>
</dbReference>
<evidence type="ECO:0000259" key="2">
    <source>
        <dbReference type="Pfam" id="PF00155"/>
    </source>
</evidence>
<dbReference type="Gene3D" id="3.90.1150.10">
    <property type="entry name" value="Aspartate Aminotransferase, domain 1"/>
    <property type="match status" value="2"/>
</dbReference>
<comment type="cofactor">
    <cofactor evidence="1">
        <name>pyridoxal 5'-phosphate</name>
        <dbReference type="ChEBI" id="CHEBI:597326"/>
    </cofactor>
</comment>
<evidence type="ECO:0000313" key="3">
    <source>
        <dbReference type="EMBL" id="SHH82551.1"/>
    </source>
</evidence>
<dbReference type="InterPro" id="IPR015421">
    <property type="entry name" value="PyrdxlP-dep_Trfase_major"/>
</dbReference>
<comment type="similarity">
    <text evidence="1">Belongs to the class-I pyridoxal-phosphate-dependent aminotransferase family.</text>
</comment>
<dbReference type="InterPro" id="IPR015424">
    <property type="entry name" value="PyrdxlP-dep_Trfase"/>
</dbReference>
<sequence>MFSNKIVKSLEKSSWIRAMFEEGARLAKEYGAENVYDYSIGNPYLEPPKEVMEALRKYTSDEVKGVHRYMSNAGYVDVREKLAAKISEESGINISPENIIMTVGAAGALNVTLKALLNEEEEVILFSPYFVEYGTYIDNVGGKAVVIPTEKETFEPDLKILEEAINKNTKAIIINSPNNPTGVIYKEDKLKAMEEVLKRKEKELGIKIYVISDEPYSKIVYDGVKIPAVLGIFENAIVVNSYSKSLGLAGERIGYIGVSSKIEDGEILVSALAYCNRTLGFVNAPGLFQKVIGDSLDAAIDVNEYKIRRDYLYENLTRLGFEIVKPEGAFYLFPKALIEDDVAFVRAAQKYNILLVPGSGFGCPGYFRMSYCVTMEMIEKSIPAFEKLVAEFK</sequence>
<dbReference type="GO" id="GO:0030170">
    <property type="term" value="F:pyridoxal phosphate binding"/>
    <property type="evidence" value="ECO:0007669"/>
    <property type="project" value="InterPro"/>
</dbReference>
<keyword evidence="1 3" id="KW-0032">Aminotransferase</keyword>
<dbReference type="InterPro" id="IPR004838">
    <property type="entry name" value="NHTrfase_class1_PyrdxlP-BS"/>
</dbReference>
<dbReference type="EMBL" id="FQXM01000015">
    <property type="protein sequence ID" value="SHH82551.1"/>
    <property type="molecule type" value="Genomic_DNA"/>
</dbReference>
<dbReference type="Gene3D" id="3.40.640.10">
    <property type="entry name" value="Type I PLP-dependent aspartate aminotransferase-like (Major domain)"/>
    <property type="match status" value="1"/>
</dbReference>
<organism evidence="3 4">
    <name type="scientific">Clostridium grantii DSM 8605</name>
    <dbReference type="NCBI Taxonomy" id="1121316"/>
    <lineage>
        <taxon>Bacteria</taxon>
        <taxon>Bacillati</taxon>
        <taxon>Bacillota</taxon>
        <taxon>Clostridia</taxon>
        <taxon>Eubacteriales</taxon>
        <taxon>Clostridiaceae</taxon>
        <taxon>Clostridium</taxon>
    </lineage>
</organism>
<dbReference type="InterPro" id="IPR015422">
    <property type="entry name" value="PyrdxlP-dep_Trfase_small"/>
</dbReference>
<feature type="domain" description="Aminotransferase class I/classII large" evidence="2">
    <location>
        <begin position="36"/>
        <end position="381"/>
    </location>
</feature>
<protein>
    <recommendedName>
        <fullName evidence="1">Aminotransferase</fullName>
        <ecNumber evidence="1">2.6.1.-</ecNumber>
    </recommendedName>
</protein>
<reference evidence="3 4" key="1">
    <citation type="submission" date="2016-11" db="EMBL/GenBank/DDBJ databases">
        <authorList>
            <person name="Jaros S."/>
            <person name="Januszkiewicz K."/>
            <person name="Wedrychowicz H."/>
        </authorList>
    </citation>
    <scope>NUCLEOTIDE SEQUENCE [LARGE SCALE GENOMIC DNA]</scope>
    <source>
        <strain evidence="3 4">DSM 8605</strain>
    </source>
</reference>
<accession>A0A1M5W529</accession>
<dbReference type="RefSeq" id="WP_073338921.1">
    <property type="nucleotide sequence ID" value="NZ_FQXM01000015.1"/>
</dbReference>
<dbReference type="STRING" id="1121316.SAMN02745207_02671"/>
<dbReference type="CDD" id="cd00609">
    <property type="entry name" value="AAT_like"/>
    <property type="match status" value="1"/>
</dbReference>
<evidence type="ECO:0000313" key="4">
    <source>
        <dbReference type="Proteomes" id="UP000184447"/>
    </source>
</evidence>
<dbReference type="NCBIfam" id="NF005305">
    <property type="entry name" value="PRK06836.1"/>
    <property type="match status" value="1"/>
</dbReference>
<dbReference type="InterPro" id="IPR004839">
    <property type="entry name" value="Aminotransferase_I/II_large"/>
</dbReference>
<dbReference type="GO" id="GO:0008483">
    <property type="term" value="F:transaminase activity"/>
    <property type="evidence" value="ECO:0007669"/>
    <property type="project" value="UniProtKB-KW"/>
</dbReference>
<proteinExistence type="inferred from homology"/>
<dbReference type="AlphaFoldDB" id="A0A1M5W529"/>
<keyword evidence="4" id="KW-1185">Reference proteome</keyword>
<dbReference type="PANTHER" id="PTHR42691:SF1">
    <property type="entry name" value="ASPARTATE AMINOTRANSFERASE YHDR-RELATED"/>
    <property type="match status" value="1"/>
</dbReference>
<dbReference type="OrthoDB" id="9802328at2"/>
<gene>
    <name evidence="3" type="ORF">SAMN02745207_02671</name>
</gene>
<keyword evidence="1 3" id="KW-0808">Transferase</keyword>
<name>A0A1M5W529_9CLOT</name>
<dbReference type="PANTHER" id="PTHR42691">
    <property type="entry name" value="ASPARTATE AMINOTRANSFERASE YHDR-RELATED"/>
    <property type="match status" value="1"/>
</dbReference>
<dbReference type="Pfam" id="PF00155">
    <property type="entry name" value="Aminotran_1_2"/>
    <property type="match status" value="1"/>
</dbReference>
<dbReference type="EC" id="2.6.1.-" evidence="1"/>
<dbReference type="SUPFAM" id="SSF53383">
    <property type="entry name" value="PLP-dependent transferases"/>
    <property type="match status" value="1"/>
</dbReference>